<evidence type="ECO:0000313" key="6">
    <source>
        <dbReference type="Proteomes" id="UP001596364"/>
    </source>
</evidence>
<keyword evidence="3" id="KW-0175">Coiled coil</keyword>
<evidence type="ECO:0000259" key="4">
    <source>
        <dbReference type="PROSITE" id="PS50110"/>
    </source>
</evidence>
<dbReference type="Gene3D" id="3.60.40.10">
    <property type="entry name" value="PPM-type phosphatase domain"/>
    <property type="match status" value="1"/>
</dbReference>
<feature type="coiled-coil region" evidence="3">
    <location>
        <begin position="113"/>
        <end position="144"/>
    </location>
</feature>
<dbReference type="EMBL" id="JBHSUS010000001">
    <property type="protein sequence ID" value="MFC6440444.1"/>
    <property type="molecule type" value="Genomic_DNA"/>
</dbReference>
<keyword evidence="6" id="KW-1185">Reference proteome</keyword>
<dbReference type="RefSeq" id="WP_131258241.1">
    <property type="nucleotide sequence ID" value="NZ_JBHSUS010000001.1"/>
</dbReference>
<keyword evidence="1" id="KW-0378">Hydrolase</keyword>
<dbReference type="SUPFAM" id="SSF52172">
    <property type="entry name" value="CheY-like"/>
    <property type="match status" value="1"/>
</dbReference>
<dbReference type="InterPro" id="IPR052016">
    <property type="entry name" value="Bact_Sigma-Reg"/>
</dbReference>
<gene>
    <name evidence="5" type="ORF">ACFP85_09830</name>
</gene>
<keyword evidence="2" id="KW-0597">Phosphoprotein</keyword>
<dbReference type="CDD" id="cd00156">
    <property type="entry name" value="REC"/>
    <property type="match status" value="1"/>
</dbReference>
<dbReference type="InterPro" id="IPR001932">
    <property type="entry name" value="PPM-type_phosphatase-like_dom"/>
</dbReference>
<name>A0ABW1XKU4_9ALTE</name>
<dbReference type="CDD" id="cd16936">
    <property type="entry name" value="HATPase_RsbW-like"/>
    <property type="match status" value="1"/>
</dbReference>
<organism evidence="5 6">
    <name type="scientific">Pseudobowmanella zhangzhouensis</name>
    <dbReference type="NCBI Taxonomy" id="1537679"/>
    <lineage>
        <taxon>Bacteria</taxon>
        <taxon>Pseudomonadati</taxon>
        <taxon>Pseudomonadota</taxon>
        <taxon>Gammaproteobacteria</taxon>
        <taxon>Alteromonadales</taxon>
        <taxon>Alteromonadaceae</taxon>
    </lineage>
</organism>
<accession>A0ABW1XKU4</accession>
<dbReference type="InterPro" id="IPR036890">
    <property type="entry name" value="HATPase_C_sf"/>
</dbReference>
<dbReference type="SUPFAM" id="SSF55874">
    <property type="entry name" value="ATPase domain of HSP90 chaperone/DNA topoisomerase II/histidine kinase"/>
    <property type="match status" value="1"/>
</dbReference>
<dbReference type="SMART" id="SM00331">
    <property type="entry name" value="PP2C_SIG"/>
    <property type="match status" value="1"/>
</dbReference>
<comment type="caution">
    <text evidence="5">The sequence shown here is derived from an EMBL/GenBank/DDBJ whole genome shotgun (WGS) entry which is preliminary data.</text>
</comment>
<dbReference type="Gene3D" id="3.40.50.2300">
    <property type="match status" value="1"/>
</dbReference>
<dbReference type="InterPro" id="IPR036457">
    <property type="entry name" value="PPM-type-like_dom_sf"/>
</dbReference>
<sequence length="549" mass="61437">MRLLVVDADLSQRSALAALLQQLNYVSVSHIDDIDIAGELIHQRAVDMVLVDWQILQAQPDAISRCKNLAGQLHLPVLVILNKQQRQRHAECLQLGADDVLLRPYRPVIIEAILRAHSRARILSEQLEQQNQELKRHQVSIQREHAIVEHIFANALEINADAQQLMDFHLAPASNFNGDLFLLNTSYMGTLYFLIGDFTGHGLASAIGALPTAKAFMTTSAKGLPVEEIAATLNSTLRQLLPGDMFFACIVGEIDNAGVRMRIWNGGMPPLLLFSAEGELRKEFNSQHMSLGIMEPNEFERDVMQYIAEPGDRLLGFTDGVTEVTNQAGRMLGVQGIKRWLSDTPDIDIHQLITRLEIFRGPGKQLDDITLFSFRCGQLPAEKARIVPLMPWHFTVTIEGEDIRLINPITHLIEQLSAQRGLHRHSGYLFTILSELYANALEHGLLQLDSSMKDDDEGFSAYYRLREQRLAALNSGKIRIEMSFNPRQQQIVICVEDSGQGFGYKEMQTGPQGLDALHGRGLNLLRCLSGNVEYADGGTRVTVVYHLDN</sequence>
<dbReference type="PANTHER" id="PTHR43156:SF2">
    <property type="entry name" value="STAGE II SPORULATION PROTEIN E"/>
    <property type="match status" value="1"/>
</dbReference>
<dbReference type="SMART" id="SM00448">
    <property type="entry name" value="REC"/>
    <property type="match status" value="1"/>
</dbReference>
<dbReference type="Gene3D" id="3.30.565.10">
    <property type="entry name" value="Histidine kinase-like ATPase, C-terminal domain"/>
    <property type="match status" value="1"/>
</dbReference>
<protein>
    <submittedName>
        <fullName evidence="5">SpoIIE family protein phosphatase</fullName>
    </submittedName>
</protein>
<evidence type="ECO:0000256" key="2">
    <source>
        <dbReference type="PROSITE-ProRule" id="PRU00169"/>
    </source>
</evidence>
<dbReference type="InterPro" id="IPR011006">
    <property type="entry name" value="CheY-like_superfamily"/>
</dbReference>
<dbReference type="InterPro" id="IPR001789">
    <property type="entry name" value="Sig_transdc_resp-reg_receiver"/>
</dbReference>
<feature type="modified residue" description="4-aspartylphosphate" evidence="2">
    <location>
        <position position="52"/>
    </location>
</feature>
<evidence type="ECO:0000313" key="5">
    <source>
        <dbReference type="EMBL" id="MFC6440444.1"/>
    </source>
</evidence>
<evidence type="ECO:0000256" key="1">
    <source>
        <dbReference type="ARBA" id="ARBA00022801"/>
    </source>
</evidence>
<evidence type="ECO:0000256" key="3">
    <source>
        <dbReference type="SAM" id="Coils"/>
    </source>
</evidence>
<dbReference type="Proteomes" id="UP001596364">
    <property type="component" value="Unassembled WGS sequence"/>
</dbReference>
<feature type="domain" description="Response regulatory" evidence="4">
    <location>
        <begin position="2"/>
        <end position="118"/>
    </location>
</feature>
<proteinExistence type="predicted"/>
<dbReference type="InterPro" id="IPR003594">
    <property type="entry name" value="HATPase_dom"/>
</dbReference>
<reference evidence="6" key="1">
    <citation type="journal article" date="2019" name="Int. J. Syst. Evol. Microbiol.">
        <title>The Global Catalogue of Microorganisms (GCM) 10K type strain sequencing project: providing services to taxonomists for standard genome sequencing and annotation.</title>
        <authorList>
            <consortium name="The Broad Institute Genomics Platform"/>
            <consortium name="The Broad Institute Genome Sequencing Center for Infectious Disease"/>
            <person name="Wu L."/>
            <person name="Ma J."/>
        </authorList>
    </citation>
    <scope>NUCLEOTIDE SEQUENCE [LARGE SCALE GENOMIC DNA]</scope>
    <source>
        <strain evidence="6">CGMCC 1.16031</strain>
    </source>
</reference>
<dbReference type="PANTHER" id="PTHR43156">
    <property type="entry name" value="STAGE II SPORULATION PROTEIN E-RELATED"/>
    <property type="match status" value="1"/>
</dbReference>
<dbReference type="PROSITE" id="PS50110">
    <property type="entry name" value="RESPONSE_REGULATORY"/>
    <property type="match status" value="1"/>
</dbReference>
<dbReference type="Pfam" id="PF00072">
    <property type="entry name" value="Response_reg"/>
    <property type="match status" value="1"/>
</dbReference>
<dbReference type="Pfam" id="PF13581">
    <property type="entry name" value="HATPase_c_2"/>
    <property type="match status" value="1"/>
</dbReference>
<dbReference type="Pfam" id="PF07228">
    <property type="entry name" value="SpoIIE"/>
    <property type="match status" value="1"/>
</dbReference>